<proteinExistence type="predicted"/>
<evidence type="ECO:0000256" key="6">
    <source>
        <dbReference type="ARBA" id="ARBA00023136"/>
    </source>
</evidence>
<evidence type="ECO:0000313" key="10">
    <source>
        <dbReference type="RefSeq" id="XP_006818707.1"/>
    </source>
</evidence>
<keyword evidence="2 7" id="KW-0812">Transmembrane</keyword>
<evidence type="ECO:0000256" key="2">
    <source>
        <dbReference type="ARBA" id="ARBA00022692"/>
    </source>
</evidence>
<evidence type="ECO:0000256" key="3">
    <source>
        <dbReference type="ARBA" id="ARBA00022729"/>
    </source>
</evidence>
<feature type="chain" id="PRO_5047043380" evidence="8">
    <location>
        <begin position="32"/>
        <end position="280"/>
    </location>
</feature>
<dbReference type="Proteomes" id="UP000694865">
    <property type="component" value="Unplaced"/>
</dbReference>
<evidence type="ECO:0000256" key="7">
    <source>
        <dbReference type="SAM" id="Phobius"/>
    </source>
</evidence>
<dbReference type="PANTHER" id="PTHR15071">
    <property type="entry name" value="MANNOSE-6-PHOSPHATE RECEPTOR FAMILY MEMBER"/>
    <property type="match status" value="1"/>
</dbReference>
<protein>
    <submittedName>
        <fullName evidence="10">Uncharacterized protein LOC102806824</fullName>
    </submittedName>
</protein>
<keyword evidence="9" id="KW-1185">Reference proteome</keyword>
<evidence type="ECO:0000313" key="9">
    <source>
        <dbReference type="Proteomes" id="UP000694865"/>
    </source>
</evidence>
<feature type="signal peptide" evidence="8">
    <location>
        <begin position="1"/>
        <end position="31"/>
    </location>
</feature>
<keyword evidence="6 7" id="KW-0472">Membrane</keyword>
<evidence type="ECO:0000256" key="8">
    <source>
        <dbReference type="SAM" id="SignalP"/>
    </source>
</evidence>
<dbReference type="InterPro" id="IPR009011">
    <property type="entry name" value="Man6P_isomerase_rcpt-bd_dom_sf"/>
</dbReference>
<name>A0ABM0MFB6_SACKO</name>
<dbReference type="SUPFAM" id="SSF50911">
    <property type="entry name" value="Mannose 6-phosphate receptor domain"/>
    <property type="match status" value="1"/>
</dbReference>
<evidence type="ECO:0000256" key="5">
    <source>
        <dbReference type="ARBA" id="ARBA00022989"/>
    </source>
</evidence>
<dbReference type="Pfam" id="PF09451">
    <property type="entry name" value="ATG27"/>
    <property type="match status" value="1"/>
</dbReference>
<organism evidence="9 10">
    <name type="scientific">Saccoglossus kowalevskii</name>
    <name type="common">Acorn worm</name>
    <dbReference type="NCBI Taxonomy" id="10224"/>
    <lineage>
        <taxon>Eukaryota</taxon>
        <taxon>Metazoa</taxon>
        <taxon>Hemichordata</taxon>
        <taxon>Enteropneusta</taxon>
        <taxon>Harrimaniidae</taxon>
        <taxon>Saccoglossus</taxon>
    </lineage>
</organism>
<dbReference type="Gene3D" id="2.70.130.10">
    <property type="entry name" value="Mannose-6-phosphate receptor binding domain"/>
    <property type="match status" value="1"/>
</dbReference>
<reference evidence="10" key="1">
    <citation type="submission" date="2025-08" db="UniProtKB">
        <authorList>
            <consortium name="RefSeq"/>
        </authorList>
    </citation>
    <scope>IDENTIFICATION</scope>
    <source>
        <tissue evidence="10">Testes</tissue>
    </source>
</reference>
<dbReference type="GeneID" id="102806824"/>
<sequence length="280" mass="31331">MPFLFGIHVNYVLCLLQFLIVVNIWTPPTSAASSKITCKSEGTCSCRLSDSSGLFDLRPLSGNTTHPRFENVLGESGDRFWFDPCVGFSLQSSNKTCDDVAVCRQTQHPKDAYFNCGDPQPEYIYFEHNDSVTLMYNNNKQGEANKITVVTVKCTESVEHHLHVYKQARPDRYNMTLESPYGCLQRIKPFINKRTIGPGAVIILIFLVVIFLYCGLGCVIKRAIYNAKGADQVPHYEFWMSLPGLIKDGCAFVAGCCQAKQPQHNYDQICLGLDESMDGG</sequence>
<dbReference type="PANTHER" id="PTHR15071:SF0">
    <property type="entry name" value="MANNOSE 6-PHOSPHATE RECEPTOR-LIKE PROTEIN 1"/>
    <property type="match status" value="1"/>
</dbReference>
<keyword evidence="3 8" id="KW-0732">Signal</keyword>
<gene>
    <name evidence="10" type="primary">LOC102806824</name>
</gene>
<keyword evidence="4" id="KW-0653">Protein transport</keyword>
<dbReference type="InterPro" id="IPR018939">
    <property type="entry name" value="Autophagy-rel_prot_27"/>
</dbReference>
<dbReference type="RefSeq" id="XP_006818707.1">
    <property type="nucleotide sequence ID" value="XM_006818644.1"/>
</dbReference>
<feature type="transmembrane region" description="Helical" evidence="7">
    <location>
        <begin position="196"/>
        <end position="220"/>
    </location>
</feature>
<evidence type="ECO:0000256" key="4">
    <source>
        <dbReference type="ARBA" id="ARBA00022927"/>
    </source>
</evidence>
<keyword evidence="5 7" id="KW-1133">Transmembrane helix</keyword>
<comment type="subcellular location">
    <subcellularLocation>
        <location evidence="1">Preautophagosomal structure membrane</location>
        <topology evidence="1">Single-pass type I membrane protein</topology>
    </subcellularLocation>
</comment>
<accession>A0ABM0MFB6</accession>
<keyword evidence="4" id="KW-0813">Transport</keyword>
<evidence type="ECO:0000256" key="1">
    <source>
        <dbReference type="ARBA" id="ARBA00004472"/>
    </source>
</evidence>